<keyword evidence="3" id="KW-0677">Repeat</keyword>
<keyword evidence="10" id="KW-0234">DNA repair</keyword>
<dbReference type="PANTHER" id="PTHR43152">
    <property type="entry name" value="UVRABC SYSTEM PROTEIN A"/>
    <property type="match status" value="1"/>
</dbReference>
<dbReference type="PROSITE" id="PS00211">
    <property type="entry name" value="ABC_TRANSPORTER_1"/>
    <property type="match status" value="1"/>
</dbReference>
<evidence type="ECO:0000313" key="16">
    <source>
        <dbReference type="EMBL" id="MBE1559374.1"/>
    </source>
</evidence>
<evidence type="ECO:0000256" key="12">
    <source>
        <dbReference type="ARBA" id="ARBA00039316"/>
    </source>
</evidence>
<keyword evidence="8" id="KW-0267">Excision nuclease</keyword>
<dbReference type="InterPro" id="IPR003439">
    <property type="entry name" value="ABC_transporter-like_ATP-bd"/>
</dbReference>
<feature type="region of interest" description="Disordered" evidence="14">
    <location>
        <begin position="361"/>
        <end position="386"/>
    </location>
</feature>
<feature type="region of interest" description="Disordered" evidence="14">
    <location>
        <begin position="320"/>
        <end position="347"/>
    </location>
</feature>
<dbReference type="SUPFAM" id="SSF52540">
    <property type="entry name" value="P-loop containing nucleoside triphosphate hydrolases"/>
    <property type="match status" value="1"/>
</dbReference>
<evidence type="ECO:0000256" key="7">
    <source>
        <dbReference type="ARBA" id="ARBA00022840"/>
    </source>
</evidence>
<dbReference type="Gene3D" id="3.40.50.300">
    <property type="entry name" value="P-loop containing nucleotide triphosphate hydrolases"/>
    <property type="match status" value="1"/>
</dbReference>
<evidence type="ECO:0000259" key="15">
    <source>
        <dbReference type="PROSITE" id="PS50893"/>
    </source>
</evidence>
<name>A0ABR9KBK7_9ACTN</name>
<dbReference type="Gene3D" id="1.20.1580.10">
    <property type="entry name" value="ABC transporter ATPase like domain"/>
    <property type="match status" value="1"/>
</dbReference>
<proteinExistence type="inferred from homology"/>
<feature type="domain" description="ABC transporter" evidence="15">
    <location>
        <begin position="1"/>
        <end position="288"/>
    </location>
</feature>
<keyword evidence="9" id="KW-0238">DNA-binding</keyword>
<accession>A0ABR9KBK7</accession>
<evidence type="ECO:0000256" key="1">
    <source>
        <dbReference type="ARBA" id="ARBA00004496"/>
    </source>
</evidence>
<evidence type="ECO:0000313" key="17">
    <source>
        <dbReference type="Proteomes" id="UP000661607"/>
    </source>
</evidence>
<keyword evidence="6" id="KW-0228">DNA excision</keyword>
<feature type="compositionally biased region" description="Basic and acidic residues" evidence="14">
    <location>
        <begin position="362"/>
        <end position="375"/>
    </location>
</feature>
<dbReference type="SMART" id="SM00382">
    <property type="entry name" value="AAA"/>
    <property type="match status" value="1"/>
</dbReference>
<comment type="caution">
    <text evidence="16">The sequence shown here is derived from an EMBL/GenBank/DDBJ whole genome shotgun (WGS) entry which is preliminary data.</text>
</comment>
<reference evidence="16 17" key="1">
    <citation type="submission" date="2020-10" db="EMBL/GenBank/DDBJ databases">
        <title>Sequencing the genomes of 1000 actinobacteria strains.</title>
        <authorList>
            <person name="Klenk H.-P."/>
        </authorList>
    </citation>
    <scope>NUCLEOTIDE SEQUENCE [LARGE SCALE GENOMIC DNA]</scope>
    <source>
        <strain evidence="16 17">DSM 43748</strain>
    </source>
</reference>
<keyword evidence="17" id="KW-1185">Reference proteome</keyword>
<evidence type="ECO:0000256" key="11">
    <source>
        <dbReference type="ARBA" id="ARBA00038000"/>
    </source>
</evidence>
<dbReference type="InterPro" id="IPR027417">
    <property type="entry name" value="P-loop_NTPase"/>
</dbReference>
<dbReference type="Proteomes" id="UP000661607">
    <property type="component" value="Unassembled WGS sequence"/>
</dbReference>
<protein>
    <recommendedName>
        <fullName evidence="12">UvrABC system protein A</fullName>
    </recommendedName>
    <alternativeName>
        <fullName evidence="13">Excinuclease ABC subunit A</fullName>
    </alternativeName>
</protein>
<comment type="subcellular location">
    <subcellularLocation>
        <location evidence="1">Cytoplasm</location>
    </subcellularLocation>
</comment>
<evidence type="ECO:0000256" key="14">
    <source>
        <dbReference type="SAM" id="MobiDB-lite"/>
    </source>
</evidence>
<feature type="compositionally biased region" description="Basic residues" evidence="14">
    <location>
        <begin position="376"/>
        <end position="386"/>
    </location>
</feature>
<evidence type="ECO:0000256" key="8">
    <source>
        <dbReference type="ARBA" id="ARBA00022881"/>
    </source>
</evidence>
<dbReference type="InterPro" id="IPR017871">
    <property type="entry name" value="ABC_transporter-like_CS"/>
</dbReference>
<evidence type="ECO:0000256" key="9">
    <source>
        <dbReference type="ARBA" id="ARBA00023125"/>
    </source>
</evidence>
<evidence type="ECO:0000256" key="2">
    <source>
        <dbReference type="ARBA" id="ARBA00022490"/>
    </source>
</evidence>
<organism evidence="16 17">
    <name type="scientific">Nonomuraea africana</name>
    <dbReference type="NCBI Taxonomy" id="46171"/>
    <lineage>
        <taxon>Bacteria</taxon>
        <taxon>Bacillati</taxon>
        <taxon>Actinomycetota</taxon>
        <taxon>Actinomycetes</taxon>
        <taxon>Streptosporangiales</taxon>
        <taxon>Streptosporangiaceae</taxon>
        <taxon>Nonomuraea</taxon>
    </lineage>
</organism>
<sequence>MTRNNLRDLEVDVPLGVFTAITGVPGSGKTTLLDALAATDEADRVVRVNQQPIGHTPRSNLATYTGLFDIVRKLFAATDEAGRRGYDAGRFSFNVQGGRCETCKGEGYVSVELLFLPSTYAPCPDCHGARYNPATLEIAYHGRTIAEVLDLTVDDAYAFLPAARRSLRTLRDVGLGYVRLGQPATELSGGEAQRVKLAAELQRTGKGRTLYLLDEPTAGLHPADTEVLMRQLGALADGGATVVVVEHDLDVILAADHVIDLGPGGGEEGGRIVAHSTRDEVAAAPGSRTAPYLRAHLWNPPPGCRRRISAPSLTKKVVGGRLEPHRKEHRQGDRHAKDRGLLLHLPRRRRRVARPVALPLLQRRDGRRDRRADGRVRRHAHGPRQL</sequence>
<comment type="similarity">
    <text evidence="11">Belongs to the ABC transporter superfamily. UvrA family.</text>
</comment>
<gene>
    <name evidence="16" type="ORF">H4W81_002153</name>
</gene>
<dbReference type="InterPro" id="IPR003593">
    <property type="entry name" value="AAA+_ATPase"/>
</dbReference>
<keyword evidence="4" id="KW-0547">Nucleotide-binding</keyword>
<keyword evidence="5" id="KW-0227">DNA damage</keyword>
<keyword evidence="7" id="KW-0067">ATP-binding</keyword>
<evidence type="ECO:0000256" key="6">
    <source>
        <dbReference type="ARBA" id="ARBA00022769"/>
    </source>
</evidence>
<dbReference type="EMBL" id="JADBEF010000001">
    <property type="protein sequence ID" value="MBE1559374.1"/>
    <property type="molecule type" value="Genomic_DNA"/>
</dbReference>
<feature type="compositionally biased region" description="Basic and acidic residues" evidence="14">
    <location>
        <begin position="322"/>
        <end position="341"/>
    </location>
</feature>
<evidence type="ECO:0000256" key="4">
    <source>
        <dbReference type="ARBA" id="ARBA00022741"/>
    </source>
</evidence>
<evidence type="ECO:0000256" key="10">
    <source>
        <dbReference type="ARBA" id="ARBA00023204"/>
    </source>
</evidence>
<dbReference type="PROSITE" id="PS50893">
    <property type="entry name" value="ABC_TRANSPORTER_2"/>
    <property type="match status" value="1"/>
</dbReference>
<evidence type="ECO:0000256" key="3">
    <source>
        <dbReference type="ARBA" id="ARBA00022737"/>
    </source>
</evidence>
<dbReference type="PANTHER" id="PTHR43152:SF1">
    <property type="entry name" value="UVRA PROTEIN"/>
    <property type="match status" value="1"/>
</dbReference>
<evidence type="ECO:0000256" key="13">
    <source>
        <dbReference type="ARBA" id="ARBA00042156"/>
    </source>
</evidence>
<evidence type="ECO:0000256" key="5">
    <source>
        <dbReference type="ARBA" id="ARBA00022763"/>
    </source>
</evidence>
<dbReference type="Pfam" id="PF00005">
    <property type="entry name" value="ABC_tran"/>
    <property type="match status" value="1"/>
</dbReference>
<keyword evidence="2" id="KW-0963">Cytoplasm</keyword>